<evidence type="ECO:0000256" key="1">
    <source>
        <dbReference type="SAM" id="MobiDB-lite"/>
    </source>
</evidence>
<reference evidence="2" key="1">
    <citation type="submission" date="2023-06" db="EMBL/GenBank/DDBJ databases">
        <title>Genome-scale phylogeny and comparative genomics of the fungal order Sordariales.</title>
        <authorList>
            <consortium name="Lawrence Berkeley National Laboratory"/>
            <person name="Hensen N."/>
            <person name="Bonometti L."/>
            <person name="Westerberg I."/>
            <person name="Brannstrom I.O."/>
            <person name="Guillou S."/>
            <person name="Cros-Aarteil S."/>
            <person name="Calhoun S."/>
            <person name="Haridas S."/>
            <person name="Kuo A."/>
            <person name="Mondo S."/>
            <person name="Pangilinan J."/>
            <person name="Riley R."/>
            <person name="Labutti K."/>
            <person name="Andreopoulos B."/>
            <person name="Lipzen A."/>
            <person name="Chen C."/>
            <person name="Yanf M."/>
            <person name="Daum C."/>
            <person name="Ng V."/>
            <person name="Clum A."/>
            <person name="Steindorff A."/>
            <person name="Ohm R."/>
            <person name="Martin F."/>
            <person name="Silar P."/>
            <person name="Natvig D."/>
            <person name="Lalanne C."/>
            <person name="Gautier V."/>
            <person name="Ament-Velasquez S.L."/>
            <person name="Kruys A."/>
            <person name="Hutchinson M.I."/>
            <person name="Powell A.J."/>
            <person name="Barry K."/>
            <person name="Miller A.N."/>
            <person name="Grigoriev I.V."/>
            <person name="Debuchy R."/>
            <person name="Gladieux P."/>
            <person name="Thoren M.H."/>
            <person name="Johannesson H."/>
        </authorList>
    </citation>
    <scope>NUCLEOTIDE SEQUENCE</scope>
    <source>
        <strain evidence="2">CBS 606.72</strain>
    </source>
</reference>
<name>A0AA39WR71_9PEZI</name>
<comment type="caution">
    <text evidence="2">The sequence shown here is derived from an EMBL/GenBank/DDBJ whole genome shotgun (WGS) entry which is preliminary data.</text>
</comment>
<dbReference type="EMBL" id="JAULSU010000004">
    <property type="protein sequence ID" value="KAK0620096.1"/>
    <property type="molecule type" value="Genomic_DNA"/>
</dbReference>
<proteinExistence type="predicted"/>
<evidence type="ECO:0000313" key="2">
    <source>
        <dbReference type="EMBL" id="KAK0620096.1"/>
    </source>
</evidence>
<gene>
    <name evidence="2" type="ORF">B0T14DRAFT_496703</name>
</gene>
<dbReference type="Proteomes" id="UP001175000">
    <property type="component" value="Unassembled WGS sequence"/>
</dbReference>
<protein>
    <submittedName>
        <fullName evidence="2">Uncharacterized protein</fullName>
    </submittedName>
</protein>
<evidence type="ECO:0000313" key="3">
    <source>
        <dbReference type="Proteomes" id="UP001175000"/>
    </source>
</evidence>
<sequence length="166" mass="17926">METHAICLVDEVPTEVVDRLLAAAYARSEELAPGSSQYLVVVGSENGEVDKFIGMTPRMVSQQLGPEHTLFLILDARSAQDDTALLVVRGNRYDINKDDSDDVETVRIGFAETQCTITTLEMGCGGFPELQDIARSEDGVLRHTKPTQKGGAAPRMQLGGSSDGDQ</sequence>
<organism evidence="2 3">
    <name type="scientific">Immersiella caudata</name>
    <dbReference type="NCBI Taxonomy" id="314043"/>
    <lineage>
        <taxon>Eukaryota</taxon>
        <taxon>Fungi</taxon>
        <taxon>Dikarya</taxon>
        <taxon>Ascomycota</taxon>
        <taxon>Pezizomycotina</taxon>
        <taxon>Sordariomycetes</taxon>
        <taxon>Sordariomycetidae</taxon>
        <taxon>Sordariales</taxon>
        <taxon>Lasiosphaeriaceae</taxon>
        <taxon>Immersiella</taxon>
    </lineage>
</organism>
<keyword evidence="3" id="KW-1185">Reference proteome</keyword>
<feature type="region of interest" description="Disordered" evidence="1">
    <location>
        <begin position="140"/>
        <end position="166"/>
    </location>
</feature>
<dbReference type="AlphaFoldDB" id="A0AA39WR71"/>
<accession>A0AA39WR71</accession>